<dbReference type="Proteomes" id="UP000007266">
    <property type="component" value="Linkage group 2"/>
</dbReference>
<reference evidence="1 2" key="1">
    <citation type="journal article" date="2008" name="Nature">
        <title>The genome of the model beetle and pest Tribolium castaneum.</title>
        <authorList>
            <consortium name="Tribolium Genome Sequencing Consortium"/>
            <person name="Richards S."/>
            <person name="Gibbs R.A."/>
            <person name="Weinstock G.M."/>
            <person name="Brown S.J."/>
            <person name="Denell R."/>
            <person name="Beeman R.W."/>
            <person name="Gibbs R."/>
            <person name="Beeman R.W."/>
            <person name="Brown S.J."/>
            <person name="Bucher G."/>
            <person name="Friedrich M."/>
            <person name="Grimmelikhuijzen C.J."/>
            <person name="Klingler M."/>
            <person name="Lorenzen M."/>
            <person name="Richards S."/>
            <person name="Roth S."/>
            <person name="Schroder R."/>
            <person name="Tautz D."/>
            <person name="Zdobnov E.M."/>
            <person name="Muzny D."/>
            <person name="Gibbs R.A."/>
            <person name="Weinstock G.M."/>
            <person name="Attaway T."/>
            <person name="Bell S."/>
            <person name="Buhay C.J."/>
            <person name="Chandrabose M.N."/>
            <person name="Chavez D."/>
            <person name="Clerk-Blankenburg K.P."/>
            <person name="Cree A."/>
            <person name="Dao M."/>
            <person name="Davis C."/>
            <person name="Chacko J."/>
            <person name="Dinh H."/>
            <person name="Dugan-Rocha S."/>
            <person name="Fowler G."/>
            <person name="Garner T.T."/>
            <person name="Garnes J."/>
            <person name="Gnirke A."/>
            <person name="Hawes A."/>
            <person name="Hernandez J."/>
            <person name="Hines S."/>
            <person name="Holder M."/>
            <person name="Hume J."/>
            <person name="Jhangiani S.N."/>
            <person name="Joshi V."/>
            <person name="Khan Z.M."/>
            <person name="Jackson L."/>
            <person name="Kovar C."/>
            <person name="Kowis A."/>
            <person name="Lee S."/>
            <person name="Lewis L.R."/>
            <person name="Margolis J."/>
            <person name="Morgan M."/>
            <person name="Nazareth L.V."/>
            <person name="Nguyen N."/>
            <person name="Okwuonu G."/>
            <person name="Parker D."/>
            <person name="Richards S."/>
            <person name="Ruiz S.J."/>
            <person name="Santibanez J."/>
            <person name="Savard J."/>
            <person name="Scherer S.E."/>
            <person name="Schneider B."/>
            <person name="Sodergren E."/>
            <person name="Tautz D."/>
            <person name="Vattahil S."/>
            <person name="Villasana D."/>
            <person name="White C.S."/>
            <person name="Wright R."/>
            <person name="Park Y."/>
            <person name="Beeman R.W."/>
            <person name="Lord J."/>
            <person name="Oppert B."/>
            <person name="Lorenzen M."/>
            <person name="Brown S."/>
            <person name="Wang L."/>
            <person name="Savard J."/>
            <person name="Tautz D."/>
            <person name="Richards S."/>
            <person name="Weinstock G."/>
            <person name="Gibbs R.A."/>
            <person name="Liu Y."/>
            <person name="Worley K."/>
            <person name="Weinstock G."/>
            <person name="Elsik C.G."/>
            <person name="Reese J.T."/>
            <person name="Elhaik E."/>
            <person name="Landan G."/>
            <person name="Graur D."/>
            <person name="Arensburger P."/>
            <person name="Atkinson P."/>
            <person name="Beeman R.W."/>
            <person name="Beidler J."/>
            <person name="Brown S.J."/>
            <person name="Demuth J.P."/>
            <person name="Drury D.W."/>
            <person name="Du Y.Z."/>
            <person name="Fujiwara H."/>
            <person name="Lorenzen M."/>
            <person name="Maselli V."/>
            <person name="Osanai M."/>
            <person name="Park Y."/>
            <person name="Robertson H.M."/>
            <person name="Tu Z."/>
            <person name="Wang J.J."/>
            <person name="Wang S."/>
            <person name="Richards S."/>
            <person name="Song H."/>
            <person name="Zhang L."/>
            <person name="Sodergren E."/>
            <person name="Werner D."/>
            <person name="Stanke M."/>
            <person name="Morgenstern B."/>
            <person name="Solovyev V."/>
            <person name="Kosarev P."/>
            <person name="Brown G."/>
            <person name="Chen H.C."/>
            <person name="Ermolaeva O."/>
            <person name="Hlavina W."/>
            <person name="Kapustin Y."/>
            <person name="Kiryutin B."/>
            <person name="Kitts P."/>
            <person name="Maglott D."/>
            <person name="Pruitt K."/>
            <person name="Sapojnikov V."/>
            <person name="Souvorov A."/>
            <person name="Mackey A.J."/>
            <person name="Waterhouse R.M."/>
            <person name="Wyder S."/>
            <person name="Zdobnov E.M."/>
            <person name="Zdobnov E.M."/>
            <person name="Wyder S."/>
            <person name="Kriventseva E.V."/>
            <person name="Kadowaki T."/>
            <person name="Bork P."/>
            <person name="Aranda M."/>
            <person name="Bao R."/>
            <person name="Beermann A."/>
            <person name="Berns N."/>
            <person name="Bolognesi R."/>
            <person name="Bonneton F."/>
            <person name="Bopp D."/>
            <person name="Brown S.J."/>
            <person name="Bucher G."/>
            <person name="Butts T."/>
            <person name="Chaumot A."/>
            <person name="Denell R.E."/>
            <person name="Ferrier D.E."/>
            <person name="Friedrich M."/>
            <person name="Gordon C.M."/>
            <person name="Jindra M."/>
            <person name="Klingler M."/>
            <person name="Lan Q."/>
            <person name="Lattorff H.M."/>
            <person name="Laudet V."/>
            <person name="von Levetsow C."/>
            <person name="Liu Z."/>
            <person name="Lutz R."/>
            <person name="Lynch J.A."/>
            <person name="da Fonseca R.N."/>
            <person name="Posnien N."/>
            <person name="Reuter R."/>
            <person name="Roth S."/>
            <person name="Savard J."/>
            <person name="Schinko J.B."/>
            <person name="Schmitt C."/>
            <person name="Schoppmeier M."/>
            <person name="Schroder R."/>
            <person name="Shippy T.D."/>
            <person name="Simonnet F."/>
            <person name="Marques-Souza H."/>
            <person name="Tautz D."/>
            <person name="Tomoyasu Y."/>
            <person name="Trauner J."/>
            <person name="Van der Zee M."/>
            <person name="Vervoort M."/>
            <person name="Wittkopp N."/>
            <person name="Wimmer E.A."/>
            <person name="Yang X."/>
            <person name="Jones A.K."/>
            <person name="Sattelle D.B."/>
            <person name="Ebert P.R."/>
            <person name="Nelson D."/>
            <person name="Scott J.G."/>
            <person name="Beeman R.W."/>
            <person name="Muthukrishnan S."/>
            <person name="Kramer K.J."/>
            <person name="Arakane Y."/>
            <person name="Beeman R.W."/>
            <person name="Zhu Q."/>
            <person name="Hogenkamp D."/>
            <person name="Dixit R."/>
            <person name="Oppert B."/>
            <person name="Jiang H."/>
            <person name="Zou Z."/>
            <person name="Marshall J."/>
            <person name="Elpidina E."/>
            <person name="Vinokurov K."/>
            <person name="Oppert C."/>
            <person name="Zou Z."/>
            <person name="Evans J."/>
            <person name="Lu Z."/>
            <person name="Zhao P."/>
            <person name="Sumathipala N."/>
            <person name="Altincicek B."/>
            <person name="Vilcinskas A."/>
            <person name="Williams M."/>
            <person name="Hultmark D."/>
            <person name="Hetru C."/>
            <person name="Jiang H."/>
            <person name="Grimmelikhuijzen C.J."/>
            <person name="Hauser F."/>
            <person name="Cazzamali G."/>
            <person name="Williamson M."/>
            <person name="Park Y."/>
            <person name="Li B."/>
            <person name="Tanaka Y."/>
            <person name="Predel R."/>
            <person name="Neupert S."/>
            <person name="Schachtner J."/>
            <person name="Verleyen P."/>
            <person name="Raible F."/>
            <person name="Bork P."/>
            <person name="Friedrich M."/>
            <person name="Walden K.K."/>
            <person name="Robertson H.M."/>
            <person name="Angeli S."/>
            <person name="Foret S."/>
            <person name="Bucher G."/>
            <person name="Schuetz S."/>
            <person name="Maleszka R."/>
            <person name="Wimmer E.A."/>
            <person name="Beeman R.W."/>
            <person name="Lorenzen M."/>
            <person name="Tomoyasu Y."/>
            <person name="Miller S.C."/>
            <person name="Grossmann D."/>
            <person name="Bucher G."/>
        </authorList>
    </citation>
    <scope>NUCLEOTIDE SEQUENCE [LARGE SCALE GENOMIC DNA]</scope>
    <source>
        <strain evidence="1 2">Georgia GA2</strain>
    </source>
</reference>
<proteinExistence type="predicted"/>
<gene>
    <name evidence="1" type="primary">GLEAN_01269</name>
    <name evidence="1" type="ORF">TcasGA2_TC001269</name>
</gene>
<name>D6WBD5_TRICA</name>
<dbReference type="HOGENOM" id="CLU_2349429_0_0_1"/>
<sequence>MSSAVAFAPRRGDSCVGSDESDVYNGATIAKNVARLEKVSIAAGRTQLQYVTVYFALSTAVSTRLETLNQPQELIVRNHKHRPREQLASIYALNQML</sequence>
<reference evidence="1 2" key="2">
    <citation type="journal article" date="2010" name="Nucleic Acids Res.">
        <title>BeetleBase in 2010: revisions to provide comprehensive genomic information for Tribolium castaneum.</title>
        <authorList>
            <person name="Kim H.S."/>
            <person name="Murphy T."/>
            <person name="Xia J."/>
            <person name="Caragea D."/>
            <person name="Park Y."/>
            <person name="Beeman R.W."/>
            <person name="Lorenzen M.D."/>
            <person name="Butcher S."/>
            <person name="Manak J.R."/>
            <person name="Brown S.J."/>
        </authorList>
    </citation>
    <scope>GENOME REANNOTATION</scope>
    <source>
        <strain evidence="1 2">Georgia GA2</strain>
    </source>
</reference>
<evidence type="ECO:0000313" key="1">
    <source>
        <dbReference type="EMBL" id="EEZ98723.1"/>
    </source>
</evidence>
<organism evidence="1 2">
    <name type="scientific">Tribolium castaneum</name>
    <name type="common">Red flour beetle</name>
    <dbReference type="NCBI Taxonomy" id="7070"/>
    <lineage>
        <taxon>Eukaryota</taxon>
        <taxon>Metazoa</taxon>
        <taxon>Ecdysozoa</taxon>
        <taxon>Arthropoda</taxon>
        <taxon>Hexapoda</taxon>
        <taxon>Insecta</taxon>
        <taxon>Pterygota</taxon>
        <taxon>Neoptera</taxon>
        <taxon>Endopterygota</taxon>
        <taxon>Coleoptera</taxon>
        <taxon>Polyphaga</taxon>
        <taxon>Cucujiformia</taxon>
        <taxon>Tenebrionidae</taxon>
        <taxon>Tenebrionidae incertae sedis</taxon>
        <taxon>Tribolium</taxon>
    </lineage>
</organism>
<keyword evidence="2" id="KW-1185">Reference proteome</keyword>
<protein>
    <submittedName>
        <fullName evidence="1">Uncharacterized protein</fullName>
    </submittedName>
</protein>
<dbReference type="AlphaFoldDB" id="D6WBD5"/>
<dbReference type="EMBL" id="KQ971312">
    <property type="protein sequence ID" value="EEZ98723.1"/>
    <property type="molecule type" value="Genomic_DNA"/>
</dbReference>
<accession>D6WBD5</accession>
<evidence type="ECO:0000313" key="2">
    <source>
        <dbReference type="Proteomes" id="UP000007266"/>
    </source>
</evidence>